<dbReference type="InterPro" id="IPR013974">
    <property type="entry name" value="SAF"/>
</dbReference>
<keyword evidence="2" id="KW-0732">Signal</keyword>
<gene>
    <name evidence="4" type="ORF">IAA19_06025</name>
</gene>
<dbReference type="PROSITE" id="PS51257">
    <property type="entry name" value="PROKAR_LIPOPROTEIN"/>
    <property type="match status" value="1"/>
</dbReference>
<feature type="signal peptide" evidence="2">
    <location>
        <begin position="1"/>
        <end position="22"/>
    </location>
</feature>
<reference evidence="4" key="1">
    <citation type="journal article" date="2021" name="PeerJ">
        <title>Extensive microbial diversity within the chicken gut microbiome revealed by metagenomics and culture.</title>
        <authorList>
            <person name="Gilroy R."/>
            <person name="Ravi A."/>
            <person name="Getino M."/>
            <person name="Pursley I."/>
            <person name="Horton D.L."/>
            <person name="Alikhan N.F."/>
            <person name="Baker D."/>
            <person name="Gharbi K."/>
            <person name="Hall N."/>
            <person name="Watson M."/>
            <person name="Adriaenssens E.M."/>
            <person name="Foster-Nyarko E."/>
            <person name="Jarju S."/>
            <person name="Secka A."/>
            <person name="Antonio M."/>
            <person name="Oren A."/>
            <person name="Chaudhuri R.R."/>
            <person name="La Ragione R."/>
            <person name="Hildebrand F."/>
            <person name="Pallen M.J."/>
        </authorList>
    </citation>
    <scope>NUCLEOTIDE SEQUENCE</scope>
    <source>
        <strain evidence="4">ChiHjej12B11-14209</strain>
    </source>
</reference>
<feature type="domain" description="SAF" evidence="3">
    <location>
        <begin position="48"/>
        <end position="110"/>
    </location>
</feature>
<evidence type="ECO:0000313" key="5">
    <source>
        <dbReference type="Proteomes" id="UP000824062"/>
    </source>
</evidence>
<dbReference type="Pfam" id="PF08666">
    <property type="entry name" value="SAF"/>
    <property type="match status" value="1"/>
</dbReference>
<dbReference type="AlphaFoldDB" id="A0A9D2EZY2"/>
<evidence type="ECO:0000313" key="4">
    <source>
        <dbReference type="EMBL" id="HIZ46561.1"/>
    </source>
</evidence>
<dbReference type="EMBL" id="DXBM01000050">
    <property type="protein sequence ID" value="HIZ46561.1"/>
    <property type="molecule type" value="Genomic_DNA"/>
</dbReference>
<protein>
    <recommendedName>
        <fullName evidence="3">SAF domain-containing protein</fullName>
    </recommendedName>
</protein>
<feature type="chain" id="PRO_5038469045" description="SAF domain-containing protein" evidence="2">
    <location>
        <begin position="23"/>
        <end position="238"/>
    </location>
</feature>
<sequence>MKRRTRLVVSGALALLAAAACALYGQQVREEAQRVRAEALERYGGEVVRLVVATEGLEPGDVVSRANVAEREWVADLAPQGAVTGIDEVLGSEVTVPAAAGAPLTSLNFRERADAVEVPEGAVAISVALTDDLGLPRSAEAGSVLVAYEVADDGVRLIAGDVEVIEAPVDTGGLMTTGELTIAVAPEDVASVLAAGASGALRLALPSEGATGLPEEQLQAPTEVGSEGATAPEGGEAQ</sequence>
<proteinExistence type="predicted"/>
<dbReference type="Proteomes" id="UP000824062">
    <property type="component" value="Unassembled WGS sequence"/>
</dbReference>
<reference evidence="4" key="2">
    <citation type="submission" date="2021-04" db="EMBL/GenBank/DDBJ databases">
        <authorList>
            <person name="Gilroy R."/>
        </authorList>
    </citation>
    <scope>NUCLEOTIDE SEQUENCE</scope>
    <source>
        <strain evidence="4">ChiHjej12B11-14209</strain>
    </source>
</reference>
<feature type="region of interest" description="Disordered" evidence="1">
    <location>
        <begin position="207"/>
        <end position="238"/>
    </location>
</feature>
<name>A0A9D2EZY2_9ACTN</name>
<evidence type="ECO:0000259" key="3">
    <source>
        <dbReference type="SMART" id="SM00858"/>
    </source>
</evidence>
<comment type="caution">
    <text evidence="4">The sequence shown here is derived from an EMBL/GenBank/DDBJ whole genome shotgun (WGS) entry which is preliminary data.</text>
</comment>
<evidence type="ECO:0000256" key="2">
    <source>
        <dbReference type="SAM" id="SignalP"/>
    </source>
</evidence>
<accession>A0A9D2EZY2</accession>
<organism evidence="4 5">
    <name type="scientific">Candidatus Olsenella pullistercoris</name>
    <dbReference type="NCBI Taxonomy" id="2838712"/>
    <lineage>
        <taxon>Bacteria</taxon>
        <taxon>Bacillati</taxon>
        <taxon>Actinomycetota</taxon>
        <taxon>Coriobacteriia</taxon>
        <taxon>Coriobacteriales</taxon>
        <taxon>Atopobiaceae</taxon>
        <taxon>Olsenella</taxon>
    </lineage>
</organism>
<dbReference type="CDD" id="cd11614">
    <property type="entry name" value="SAF_CpaB_FlgA_like"/>
    <property type="match status" value="1"/>
</dbReference>
<evidence type="ECO:0000256" key="1">
    <source>
        <dbReference type="SAM" id="MobiDB-lite"/>
    </source>
</evidence>
<dbReference type="SMART" id="SM00858">
    <property type="entry name" value="SAF"/>
    <property type="match status" value="1"/>
</dbReference>